<accession>A0A8T0KQA1</accession>
<organism evidence="1 2">
    <name type="scientific">Phaseolus angularis</name>
    <name type="common">Azuki bean</name>
    <name type="synonym">Vigna angularis</name>
    <dbReference type="NCBI Taxonomy" id="3914"/>
    <lineage>
        <taxon>Eukaryota</taxon>
        <taxon>Viridiplantae</taxon>
        <taxon>Streptophyta</taxon>
        <taxon>Embryophyta</taxon>
        <taxon>Tracheophyta</taxon>
        <taxon>Spermatophyta</taxon>
        <taxon>Magnoliopsida</taxon>
        <taxon>eudicotyledons</taxon>
        <taxon>Gunneridae</taxon>
        <taxon>Pentapetalae</taxon>
        <taxon>rosids</taxon>
        <taxon>fabids</taxon>
        <taxon>Fabales</taxon>
        <taxon>Fabaceae</taxon>
        <taxon>Papilionoideae</taxon>
        <taxon>50 kb inversion clade</taxon>
        <taxon>NPAAA clade</taxon>
        <taxon>indigoferoid/millettioid clade</taxon>
        <taxon>Phaseoleae</taxon>
        <taxon>Vigna</taxon>
    </lineage>
</organism>
<name>A0A8T0KQA1_PHAAN</name>
<evidence type="ECO:0000313" key="2">
    <source>
        <dbReference type="Proteomes" id="UP000743370"/>
    </source>
</evidence>
<sequence length="159" mass="18319">MEFCRYPERELCEKSRDWSDLRVVMEEGIGPEKKLDRRVKVWRLEREEIEEGIEPKKLLSERSSVVSCVSREIRGVSVPEYPAGSRVIWLIVLESGVQVRPQMKLVRRGSEQGSVVKFHEARQDQGAMDDGLMEALKAPRAAMSEGEVRAWTRTMVFVL</sequence>
<evidence type="ECO:0000313" key="1">
    <source>
        <dbReference type="EMBL" id="KAG2401298.1"/>
    </source>
</evidence>
<comment type="caution">
    <text evidence="1">The sequence shown here is derived from an EMBL/GenBank/DDBJ whole genome shotgun (WGS) entry which is preliminary data.</text>
</comment>
<protein>
    <submittedName>
        <fullName evidence="1">Uncharacterized protein</fullName>
    </submittedName>
</protein>
<dbReference type="AlphaFoldDB" id="A0A8T0KQA1"/>
<reference evidence="1 2" key="1">
    <citation type="submission" date="2020-05" db="EMBL/GenBank/DDBJ databases">
        <title>Vigna angularis (adzuki bean) Var. LongXiaoDou No. 4 denovo assembly.</title>
        <authorList>
            <person name="Xiang H."/>
        </authorList>
    </citation>
    <scope>NUCLEOTIDE SEQUENCE [LARGE SCALE GENOMIC DNA]</scope>
    <source>
        <tissue evidence="1">Leaf</tissue>
    </source>
</reference>
<proteinExistence type="predicted"/>
<gene>
    <name evidence="1" type="ORF">HKW66_Vig0196660</name>
</gene>
<dbReference type="EMBL" id="JABFOF010000003">
    <property type="protein sequence ID" value="KAG2401298.1"/>
    <property type="molecule type" value="Genomic_DNA"/>
</dbReference>
<dbReference type="Proteomes" id="UP000743370">
    <property type="component" value="Unassembled WGS sequence"/>
</dbReference>